<dbReference type="EMBL" id="FXTT01000007">
    <property type="protein sequence ID" value="SMP36487.1"/>
    <property type="molecule type" value="Genomic_DNA"/>
</dbReference>
<gene>
    <name evidence="1" type="ORF">SAMN06265374_4154</name>
</gene>
<keyword evidence="2" id="KW-1185">Reference proteome</keyword>
<evidence type="ECO:0000313" key="1">
    <source>
        <dbReference type="EMBL" id="SMP36487.1"/>
    </source>
</evidence>
<proteinExistence type="predicted"/>
<dbReference type="SUPFAM" id="SSF159245">
    <property type="entry name" value="AttH-like"/>
    <property type="match status" value="1"/>
</dbReference>
<comment type="caution">
    <text evidence="1">The sequence shown here is derived from an EMBL/GenBank/DDBJ whole genome shotgun (WGS) entry which is preliminary data.</text>
</comment>
<reference evidence="1 2" key="1">
    <citation type="submission" date="2017-05" db="EMBL/GenBank/DDBJ databases">
        <authorList>
            <person name="Varghese N."/>
            <person name="Submissions S."/>
        </authorList>
    </citation>
    <scope>NUCLEOTIDE SEQUENCE [LARGE SCALE GENOMIC DNA]</scope>
    <source>
        <strain evidence="1 2">DSM 15949</strain>
    </source>
</reference>
<evidence type="ECO:0000313" key="2">
    <source>
        <dbReference type="Proteomes" id="UP001157914"/>
    </source>
</evidence>
<accession>A0ABY1PP54</accession>
<dbReference type="CDD" id="cd21471">
    <property type="entry name" value="CrtC-like"/>
    <property type="match status" value="1"/>
</dbReference>
<name>A0ABY1PP54_9HYPH</name>
<sequence>MALYQAAGHIWAMTERGTASLHRDQASLRIGPSGLTWSGGELVLDFKETALPWPGQRIVPKAFSGQIRLTPEVTHDREIVLDPEGRHLWWPVVPQARAALECDLLPDGGWQGEGYHDQNFGTQPLEKDFSRWDWARGRAPDDTTLIVYDALSRSGAQTTLGFAFSPYAGIESFDPPPNTALPRGLWGVSGGVHCEEGYQPKRLKKLEDTPFYTRSLVETKLQGQTLNMMHESLDCRRLANPLVRLMLPFRMPRQIFR</sequence>
<organism evidence="1 2">
    <name type="scientific">Roseibium denhamense</name>
    <dbReference type="NCBI Taxonomy" id="76305"/>
    <lineage>
        <taxon>Bacteria</taxon>
        <taxon>Pseudomonadati</taxon>
        <taxon>Pseudomonadota</taxon>
        <taxon>Alphaproteobacteria</taxon>
        <taxon>Hyphomicrobiales</taxon>
        <taxon>Stappiaceae</taxon>
        <taxon>Roseibium</taxon>
    </lineage>
</organism>
<dbReference type="Proteomes" id="UP001157914">
    <property type="component" value="Unassembled WGS sequence"/>
</dbReference>
<protein>
    <submittedName>
        <fullName evidence="1">Hydroxyneurosporene synthase</fullName>
    </submittedName>
</protein>